<dbReference type="AlphaFoldDB" id="A0AAV0EH96"/>
<keyword evidence="6" id="KW-1185">Reference proteome</keyword>
<dbReference type="Pfam" id="PF13952">
    <property type="entry name" value="DUF4216"/>
    <property type="match status" value="1"/>
</dbReference>
<evidence type="ECO:0000313" key="5">
    <source>
        <dbReference type="EMBL" id="CAH9123503.1"/>
    </source>
</evidence>
<proteinExistence type="predicted"/>
<dbReference type="Proteomes" id="UP001152523">
    <property type="component" value="Unassembled WGS sequence"/>
</dbReference>
<name>A0AAV0EH96_9ASTE</name>
<evidence type="ECO:0008006" key="7">
    <source>
        <dbReference type="Google" id="ProtNLM"/>
    </source>
</evidence>
<feature type="non-terminal residue" evidence="5">
    <location>
        <position position="1129"/>
    </location>
</feature>
<feature type="region of interest" description="Disordered" evidence="1">
    <location>
        <begin position="116"/>
        <end position="136"/>
    </location>
</feature>
<evidence type="ECO:0000259" key="2">
    <source>
        <dbReference type="Pfam" id="PF13952"/>
    </source>
</evidence>
<dbReference type="Pfam" id="PF13960">
    <property type="entry name" value="DUF4218"/>
    <property type="match status" value="1"/>
</dbReference>
<dbReference type="EMBL" id="CAMAPF010000930">
    <property type="protein sequence ID" value="CAH9123503.1"/>
    <property type="molecule type" value="Genomic_DNA"/>
</dbReference>
<evidence type="ECO:0000313" key="6">
    <source>
        <dbReference type="Proteomes" id="UP001152523"/>
    </source>
</evidence>
<comment type="caution">
    <text evidence="5">The sequence shown here is derived from an EMBL/GenBank/DDBJ whole genome shotgun (WGS) entry which is preliminary data.</text>
</comment>
<feature type="domain" description="DUF4216" evidence="2">
    <location>
        <begin position="969"/>
        <end position="1046"/>
    </location>
</feature>
<reference evidence="5" key="1">
    <citation type="submission" date="2022-07" db="EMBL/GenBank/DDBJ databases">
        <authorList>
            <person name="Macas J."/>
            <person name="Novak P."/>
            <person name="Neumann P."/>
        </authorList>
    </citation>
    <scope>NUCLEOTIDE SEQUENCE</scope>
</reference>
<dbReference type="PANTHER" id="PTHR48258:SF4">
    <property type="entry name" value="DUF4216 DOMAIN-CONTAINING PROTEIN"/>
    <property type="match status" value="1"/>
</dbReference>
<dbReference type="InterPro" id="IPR004242">
    <property type="entry name" value="Transposase_21"/>
</dbReference>
<feature type="domain" description="Transposase-associated" evidence="4">
    <location>
        <begin position="7"/>
        <end position="87"/>
    </location>
</feature>
<protein>
    <recommendedName>
        <fullName evidence="7">Transposase-associated domain-containing protein</fullName>
    </recommendedName>
</protein>
<evidence type="ECO:0000259" key="4">
    <source>
        <dbReference type="Pfam" id="PF13963"/>
    </source>
</evidence>
<dbReference type="Pfam" id="PF13963">
    <property type="entry name" value="Transpos_assoc"/>
    <property type="match status" value="1"/>
</dbReference>
<dbReference type="InterPro" id="IPR025452">
    <property type="entry name" value="DUF4218"/>
</dbReference>
<evidence type="ECO:0000259" key="3">
    <source>
        <dbReference type="Pfam" id="PF13960"/>
    </source>
</evidence>
<dbReference type="Pfam" id="PF02992">
    <property type="entry name" value="Transposase_21"/>
    <property type="match status" value="1"/>
</dbReference>
<organism evidence="5 6">
    <name type="scientific">Cuscuta epithymum</name>
    <dbReference type="NCBI Taxonomy" id="186058"/>
    <lineage>
        <taxon>Eukaryota</taxon>
        <taxon>Viridiplantae</taxon>
        <taxon>Streptophyta</taxon>
        <taxon>Embryophyta</taxon>
        <taxon>Tracheophyta</taxon>
        <taxon>Spermatophyta</taxon>
        <taxon>Magnoliopsida</taxon>
        <taxon>eudicotyledons</taxon>
        <taxon>Gunneridae</taxon>
        <taxon>Pentapetalae</taxon>
        <taxon>asterids</taxon>
        <taxon>lamiids</taxon>
        <taxon>Solanales</taxon>
        <taxon>Convolvulaceae</taxon>
        <taxon>Cuscuteae</taxon>
        <taxon>Cuscuta</taxon>
        <taxon>Cuscuta subgen. Cuscuta</taxon>
    </lineage>
</organism>
<feature type="compositionally biased region" description="Acidic residues" evidence="1">
    <location>
        <begin position="1098"/>
        <end position="1129"/>
    </location>
</feature>
<feature type="region of interest" description="Disordered" evidence="1">
    <location>
        <begin position="1090"/>
        <end position="1129"/>
    </location>
</feature>
<accession>A0AAV0EH96</accession>
<evidence type="ECO:0000256" key="1">
    <source>
        <dbReference type="SAM" id="MobiDB-lite"/>
    </source>
</evidence>
<dbReference type="InterPro" id="IPR025312">
    <property type="entry name" value="DUF4216"/>
</dbReference>
<sequence length="1129" mass="130555">MDLRNERLWMYNRVKPGRKGLTDEFKVGVEQFVNFACAQAVFVENGVIRCPCTKCRNQSYKNPKDVKVDLYKWGFESNYWHWTCHGEEIPHFTQSVNDVSHIGDEGNDMYETMVHDSFGMSSTPNHQNGESEGPHESAQKFYDLLDSARQPLWSGCTTDTELSFTLKMMSIKASYNIAQKAMDEMLDACSRAMPQPNKVPSNFYQAEKLVSKLGLGHVKIDCCINGCMLYYKEDIEMGMCKFCGEPRYKESTKHNSKVPRKRMHYLPLIPRLQRLYASPSSAKHMRWHAENHRDAGMMCHPSDGEAWKHFDKIYPDFASEPRNVRLGLCSDGFSPFGMSAKSYSCWPIIVTVYNLPPSMCMTTPYMFLSSIIPGKNNPKAQIDVYLQPLIDELKTLWETGVVTYDVSLKQNFVMKASLMWTISDFPAYGMLSGWQTAGKLSCPYCMESSKAFWLKNGGKHSWFDCHRQFLSMNHPLRKNKDDFLKGRVEKSYPPCLLSGEEVLERVSYIPKITEHPNLKIPGYGTTHNWTKRSIFWDLPYWKNNLIRHNLDVMHIEKNVFDNVFYTVMDIKGTKKNKDGVKSRMDLREHCLRPELELSVNNGGKVLKPKASFTCNDDQRRAVCEWLHELRMPDGYAGNLSSCVDLKECKLHGTKSHDCHIFMECLLPVAFKFLPPTQWKVLTELSQFFRDLCSANLHVDKVRHLKESIPKIICKLEKFLPPGFFNCMEHLPLHLPYEALVGGPVQYRWMYPFERFLNYLKRKVKNKARVEGSICEAYLIEEATNFASYYFESHVDSRRTRIGRNLDDGCNNDSIQPTLSVFNRPGRALGAARARYLDGKEYFAAHQHVLLNCEEVKPYLTFYENGLRGLNPGINNEQIDLAIEENFASWFRDYVHNPDNMVPNKFLHDLAMGPLLEVRTWNSYIVNGYKFQVKEHCEGRSSVNCGVSIKGTNCGNGEDNFYGVIKEIVEITYPNFPLKRVVLFYCEWFDPSPNRGTRVDPTYGLVEVQRNRRYHKFDPFIFAHNATQVYYAPYPRGISNKSNWWVVFTTRPRGTFDDQYKLNSAYQQAESSSHNMIVNASEDDVVDPLVDYSQVYEINAEDVEEDDEDEEGDDDEEEEEETEEEASEEE</sequence>
<dbReference type="PANTHER" id="PTHR48258">
    <property type="entry name" value="DUF4218 DOMAIN-CONTAINING PROTEIN-RELATED"/>
    <property type="match status" value="1"/>
</dbReference>
<dbReference type="InterPro" id="IPR029480">
    <property type="entry name" value="Transpos_assoc"/>
</dbReference>
<feature type="compositionally biased region" description="Polar residues" evidence="1">
    <location>
        <begin position="119"/>
        <end position="130"/>
    </location>
</feature>
<gene>
    <name evidence="5" type="ORF">CEPIT_LOCUS25266</name>
</gene>
<feature type="domain" description="DUF4218" evidence="3">
    <location>
        <begin position="691"/>
        <end position="804"/>
    </location>
</feature>